<evidence type="ECO:0008006" key="4">
    <source>
        <dbReference type="Google" id="ProtNLM"/>
    </source>
</evidence>
<dbReference type="GO" id="GO:0060628">
    <property type="term" value="P:regulation of ER to Golgi vesicle-mediated transport"/>
    <property type="evidence" value="ECO:0007669"/>
    <property type="project" value="TreeGrafter"/>
</dbReference>
<dbReference type="InterPro" id="IPR042042">
    <property type="entry name" value="Tip20p_domB"/>
</dbReference>
<organism evidence="2 3">
    <name type="scientific">Actinomortierella ambigua</name>
    <dbReference type="NCBI Taxonomy" id="1343610"/>
    <lineage>
        <taxon>Eukaryota</taxon>
        <taxon>Fungi</taxon>
        <taxon>Fungi incertae sedis</taxon>
        <taxon>Mucoromycota</taxon>
        <taxon>Mortierellomycotina</taxon>
        <taxon>Mortierellomycetes</taxon>
        <taxon>Mortierellales</taxon>
        <taxon>Mortierellaceae</taxon>
        <taxon>Actinomortierella</taxon>
    </lineage>
</organism>
<dbReference type="PROSITE" id="PS51386">
    <property type="entry name" value="RINT1_TIP20"/>
    <property type="match status" value="1"/>
</dbReference>
<dbReference type="InterPro" id="IPR007528">
    <property type="entry name" value="RINT1_Tip20"/>
</dbReference>
<dbReference type="Proteomes" id="UP000807716">
    <property type="component" value="Unassembled WGS sequence"/>
</dbReference>
<dbReference type="OrthoDB" id="407410at2759"/>
<protein>
    <recommendedName>
        <fullName evidence="4">RINT-1 family protein</fullName>
    </recommendedName>
</protein>
<accession>A0A9P6QLV7</accession>
<dbReference type="GO" id="GO:0006890">
    <property type="term" value="P:retrograde vesicle-mediated transport, Golgi to endoplasmic reticulum"/>
    <property type="evidence" value="ECO:0007669"/>
    <property type="project" value="InterPro"/>
</dbReference>
<dbReference type="InterPro" id="IPR042044">
    <property type="entry name" value="EXOC6PINT-1/Sec15/Tip20_C_dom2"/>
</dbReference>
<reference evidence="2" key="1">
    <citation type="journal article" date="2020" name="Fungal Divers.">
        <title>Resolving the Mortierellaceae phylogeny through synthesis of multi-gene phylogenetics and phylogenomics.</title>
        <authorList>
            <person name="Vandepol N."/>
            <person name="Liber J."/>
            <person name="Desiro A."/>
            <person name="Na H."/>
            <person name="Kennedy M."/>
            <person name="Barry K."/>
            <person name="Grigoriev I.V."/>
            <person name="Miller A.N."/>
            <person name="O'Donnell K."/>
            <person name="Stajich J.E."/>
            <person name="Bonito G."/>
        </authorList>
    </citation>
    <scope>NUCLEOTIDE SEQUENCE</scope>
    <source>
        <strain evidence="2">BC1065</strain>
    </source>
</reference>
<name>A0A9P6QLV7_9FUNG</name>
<keyword evidence="3" id="KW-1185">Reference proteome</keyword>
<proteinExistence type="predicted"/>
<dbReference type="PANTHER" id="PTHR13520:SF0">
    <property type="entry name" value="RAD50-INTERACTING PROTEIN 1"/>
    <property type="match status" value="1"/>
</dbReference>
<feature type="region of interest" description="Disordered" evidence="1">
    <location>
        <begin position="643"/>
        <end position="665"/>
    </location>
</feature>
<comment type="caution">
    <text evidence="2">The sequence shown here is derived from an EMBL/GenBank/DDBJ whole genome shotgun (WGS) entry which is preliminary data.</text>
</comment>
<dbReference type="Gene3D" id="1.20.58.670">
    <property type="entry name" value="Dsl1p vesicle tethering complex, Tip20p subunit, domain D"/>
    <property type="match status" value="1"/>
</dbReference>
<gene>
    <name evidence="2" type="ORF">DFQ27_002609</name>
</gene>
<evidence type="ECO:0000313" key="2">
    <source>
        <dbReference type="EMBL" id="KAG0270618.1"/>
    </source>
</evidence>
<dbReference type="GO" id="GO:0070939">
    <property type="term" value="C:Dsl1/NZR complex"/>
    <property type="evidence" value="ECO:0007669"/>
    <property type="project" value="InterPro"/>
</dbReference>
<dbReference type="Pfam" id="PF04437">
    <property type="entry name" value="RINT1_TIP1"/>
    <property type="match status" value="1"/>
</dbReference>
<dbReference type="GO" id="GO:0006888">
    <property type="term" value="P:endoplasmic reticulum to Golgi vesicle-mediated transport"/>
    <property type="evidence" value="ECO:0007669"/>
    <property type="project" value="InterPro"/>
</dbReference>
<dbReference type="Gene3D" id="1.20.58.1420">
    <property type="entry name" value="Dsl1p vesicle tethering complex, Tip20p subunit, domain B"/>
    <property type="match status" value="1"/>
</dbReference>
<dbReference type="AlphaFoldDB" id="A0A9P6QLV7"/>
<dbReference type="EMBL" id="JAAAJB010000002">
    <property type="protein sequence ID" value="KAG0270618.1"/>
    <property type="molecule type" value="Genomic_DNA"/>
</dbReference>
<sequence>MDALAPPPPSMGLYPQATSPTASNNVVVFEKTINVDEDVALFFDTRFASRQDLTHVRKTLKEQTAASHELSKKLDQSQQAAAKVLQDSQATSKTLLDGLRRLESSVLDMEEQMETSETFLTAKGNFGQRSVLDDLTELRAKVQALEDAKKYILLLATAQRLVSESRQNLGASAEKALVPYGSLVELSKKIKEITAGNQTNLDAYVSASANSLLQEFKTRLSKKFQLALDAIGWPKPIPQPATIPEEKQQELQRAFRELLLLQRPTFGDLDRTVDRPYPPLLPLEILVAPLILRFRFHFEGKRPTNRIDKPEWYLTHIQGLIKEHSAFLQDFMQGILDGTEYQDYDVKIRASVPQMLETPELLSHAIHETIKFDTKLREEEYYVPPGQIHEWQGCVQVYLGKKAWLMAWLQVERDFAVARYTSIIEEPGAWDPAYDDLGKSEYIIPTKSAEKVKDLLDIITDRYRPLSVLEQRTFLLDIQLDILNIYYRHIRGLIDQYESMAYSFVRNLPGAASQIEIDTTGIDGLRKLCRWMSSVEYIKTSLKEWSDDVFFLELQRDIKNSAEKTNPTATAGSGMQVSGEEIAKELSVDGSLFDDAIKAYDRLSVRIQELIVRQVTKEVFAHLKAYLSLRSWPQIEMSTPDELARLQSQNSSSPRHPYEGLGGGIKESDDVSPELYIPLSMLTHSLTFLAESLPLRYFTTIYRQLSLDIQEHLWTRLIFKNQFSELGGRQFARDIWQGIFGCGRRWIKKPENYHRKLRDASILLSLQSAKANSPQPQPPSLQSMAQDPWAPHVKHSLAQMMAVLFDEDQELALIQKRLEDIGVTHLSVQEAREVVRQRVECWR</sequence>
<evidence type="ECO:0000313" key="3">
    <source>
        <dbReference type="Proteomes" id="UP000807716"/>
    </source>
</evidence>
<evidence type="ECO:0000256" key="1">
    <source>
        <dbReference type="SAM" id="MobiDB-lite"/>
    </source>
</evidence>
<dbReference type="PANTHER" id="PTHR13520">
    <property type="entry name" value="RAD50-INTERACTING PROTEIN 1 RINT-1"/>
    <property type="match status" value="1"/>
</dbReference>